<accession>A0A445A0C6</accession>
<evidence type="ECO:0000313" key="2">
    <source>
        <dbReference type="Proteomes" id="UP000289738"/>
    </source>
</evidence>
<gene>
    <name evidence="1" type="ORF">Ahy_B03g064750</name>
</gene>
<proteinExistence type="predicted"/>
<protein>
    <submittedName>
        <fullName evidence="1">Uncharacterized protein</fullName>
    </submittedName>
</protein>
<sequence>MSKAARSRQAALDEIQETYRKQYKRIVDYCLELLWVNPGSTLKLKGLITLILDCIMGLEHQFWKEQPPPYYNEQNPPQYAYPNQGDGGFHFDYTPPPPYTYNPYPNITLNHYIFKYHTTTTIHLLTYHLKTPTNMSHLLHIQPFSQPMNLLSYLIMEFPNPCPKKIKTFKPFSNSKKDFEGHKGNSWLP</sequence>
<comment type="caution">
    <text evidence="1">The sequence shown here is derived from an EMBL/GenBank/DDBJ whole genome shotgun (WGS) entry which is preliminary data.</text>
</comment>
<evidence type="ECO:0000313" key="1">
    <source>
        <dbReference type="EMBL" id="RYR19855.1"/>
    </source>
</evidence>
<dbReference type="Proteomes" id="UP000289738">
    <property type="component" value="Chromosome B03"/>
</dbReference>
<keyword evidence="2" id="KW-1185">Reference proteome</keyword>
<organism evidence="1 2">
    <name type="scientific">Arachis hypogaea</name>
    <name type="common">Peanut</name>
    <dbReference type="NCBI Taxonomy" id="3818"/>
    <lineage>
        <taxon>Eukaryota</taxon>
        <taxon>Viridiplantae</taxon>
        <taxon>Streptophyta</taxon>
        <taxon>Embryophyta</taxon>
        <taxon>Tracheophyta</taxon>
        <taxon>Spermatophyta</taxon>
        <taxon>Magnoliopsida</taxon>
        <taxon>eudicotyledons</taxon>
        <taxon>Gunneridae</taxon>
        <taxon>Pentapetalae</taxon>
        <taxon>rosids</taxon>
        <taxon>fabids</taxon>
        <taxon>Fabales</taxon>
        <taxon>Fabaceae</taxon>
        <taxon>Papilionoideae</taxon>
        <taxon>50 kb inversion clade</taxon>
        <taxon>dalbergioids sensu lato</taxon>
        <taxon>Dalbergieae</taxon>
        <taxon>Pterocarpus clade</taxon>
        <taxon>Arachis</taxon>
    </lineage>
</organism>
<dbReference type="EMBL" id="SDMP01000013">
    <property type="protein sequence ID" value="RYR19855.1"/>
    <property type="molecule type" value="Genomic_DNA"/>
</dbReference>
<name>A0A445A0C6_ARAHY</name>
<reference evidence="1 2" key="1">
    <citation type="submission" date="2019-01" db="EMBL/GenBank/DDBJ databases">
        <title>Sequencing of cultivated peanut Arachis hypogaea provides insights into genome evolution and oil improvement.</title>
        <authorList>
            <person name="Chen X."/>
        </authorList>
    </citation>
    <scope>NUCLEOTIDE SEQUENCE [LARGE SCALE GENOMIC DNA]</scope>
    <source>
        <strain evidence="2">cv. Fuhuasheng</strain>
        <tissue evidence="1">Leaves</tissue>
    </source>
</reference>
<dbReference type="AlphaFoldDB" id="A0A445A0C6"/>